<dbReference type="EMBL" id="CAVMBE010000050">
    <property type="protein sequence ID" value="CAK4031578.1"/>
    <property type="molecule type" value="Genomic_DNA"/>
</dbReference>
<proteinExistence type="predicted"/>
<reference evidence="1" key="1">
    <citation type="submission" date="2023-11" db="EMBL/GenBank/DDBJ databases">
        <authorList>
            <person name="Alioto T."/>
            <person name="Alioto T."/>
            <person name="Gomez Garrido J."/>
        </authorList>
    </citation>
    <scope>NUCLEOTIDE SEQUENCE</scope>
</reference>
<keyword evidence="2" id="KW-1185">Reference proteome</keyword>
<protein>
    <submittedName>
        <fullName evidence="1">Uncharacterized protein</fullName>
    </submittedName>
</protein>
<dbReference type="Proteomes" id="UP001296104">
    <property type="component" value="Unassembled WGS sequence"/>
</dbReference>
<comment type="caution">
    <text evidence="1">The sequence shown here is derived from an EMBL/GenBank/DDBJ whole genome shotgun (WGS) entry which is preliminary data.</text>
</comment>
<evidence type="ECO:0000313" key="2">
    <source>
        <dbReference type="Proteomes" id="UP001296104"/>
    </source>
</evidence>
<evidence type="ECO:0000313" key="1">
    <source>
        <dbReference type="EMBL" id="CAK4031578.1"/>
    </source>
</evidence>
<sequence length="461" mass="52171">MPIDRDPTTGRFRNPTWLPYDGHPYLNRNTGFWQDPNPPPNVTPARRFDGIFTSNETDRIDRPILHASVQEHAVALSVAEDFSDWTTFVDDFQRQPRLPDFGSQDLLAVIVHPSHAMFFRQLIVSGHAAAVLLHKGLVSKSDAVHRAEGLSERVLFSHHAAIFRQYFAHLQQWPPSEHAVDWQNEPRKCFHDFWQLQAPLTLREGIRGMSKGEKMRIFGAFHAVCGHLGRRYSYDPLERTTPEARKLQYISGDRDPTAEIAWRLQEVFEALCRNPEGWYEPGDRVTLRRHLQQLGLLVELPVIASWKDGTVDNDRKTLHGLMDAVASGKILVPHLALPQTAIGTTRRKAQQVADRDWTRDIADTLQPVVSAIGDVASASEFELMVCDLFTIVWRMESFLANIAVDAEFDERLVADTIHQIELSSQAAWQGPLRDVFSHALKISKGVLGETTGIFTYAPPGE</sequence>
<organism evidence="1 2">
    <name type="scientific">Lecanosticta acicola</name>
    <dbReference type="NCBI Taxonomy" id="111012"/>
    <lineage>
        <taxon>Eukaryota</taxon>
        <taxon>Fungi</taxon>
        <taxon>Dikarya</taxon>
        <taxon>Ascomycota</taxon>
        <taxon>Pezizomycotina</taxon>
        <taxon>Dothideomycetes</taxon>
        <taxon>Dothideomycetidae</taxon>
        <taxon>Mycosphaerellales</taxon>
        <taxon>Mycosphaerellaceae</taxon>
        <taxon>Lecanosticta</taxon>
    </lineage>
</organism>
<dbReference type="AlphaFoldDB" id="A0AAI8Z364"/>
<accession>A0AAI8Z364</accession>
<gene>
    <name evidence="1" type="ORF">LECACI_7A006736</name>
</gene>
<name>A0AAI8Z364_9PEZI</name>